<dbReference type="InterPro" id="IPR011004">
    <property type="entry name" value="Trimer_LpxA-like_sf"/>
</dbReference>
<dbReference type="InterPro" id="IPR001451">
    <property type="entry name" value="Hexapep"/>
</dbReference>
<dbReference type="AlphaFoldDB" id="A0A0C1YZS2"/>
<dbReference type="SUPFAM" id="SSF51161">
    <property type="entry name" value="Trimeric LpxA-like enzymes"/>
    <property type="match status" value="1"/>
</dbReference>
<keyword evidence="2 4" id="KW-0808">Transferase</keyword>
<dbReference type="Gene3D" id="2.160.10.10">
    <property type="entry name" value="Hexapeptide repeat proteins"/>
    <property type="match status" value="1"/>
</dbReference>
<accession>A0A0C1YZS2</accession>
<comment type="caution">
    <text evidence="4">The sequence shown here is derived from an EMBL/GenBank/DDBJ whole genome shotgun (WGS) entry which is preliminary data.</text>
</comment>
<dbReference type="Pfam" id="PF00132">
    <property type="entry name" value="Hexapep"/>
    <property type="match status" value="1"/>
</dbReference>
<evidence type="ECO:0000313" key="5">
    <source>
        <dbReference type="Proteomes" id="UP000031586"/>
    </source>
</evidence>
<sequence length="171" mass="19175">MLFGVSGIYFVTHRRRSNRMLKLLIKWLSTSEPSNKFRAELDLMFWGTQHSRFIRKRFQRRIFYVYNCDVSHLADIHPTVLFPHPCGIVIGSQAKVEKGCRIYQQVTIGSNFDSDNSMAHVSENTYIGSGAKIIGGISIGKNCYVGANAVITKNVADNSSIVGDNKSITAR</sequence>
<dbReference type="CDD" id="cd03354">
    <property type="entry name" value="LbH_SAT"/>
    <property type="match status" value="1"/>
</dbReference>
<evidence type="ECO:0000256" key="3">
    <source>
        <dbReference type="ARBA" id="ARBA00023315"/>
    </source>
</evidence>
<comment type="similarity">
    <text evidence="1">Belongs to the transferase hexapeptide repeat family.</text>
</comment>
<keyword evidence="3" id="KW-0012">Acyltransferase</keyword>
<organism evidence="4 5">
    <name type="scientific">Vibrio owensii CAIM 1854 = LMG 25443</name>
    <dbReference type="NCBI Taxonomy" id="1229493"/>
    <lineage>
        <taxon>Bacteria</taxon>
        <taxon>Pseudomonadati</taxon>
        <taxon>Pseudomonadota</taxon>
        <taxon>Gammaproteobacteria</taxon>
        <taxon>Vibrionales</taxon>
        <taxon>Vibrionaceae</taxon>
        <taxon>Vibrio</taxon>
    </lineage>
</organism>
<evidence type="ECO:0000256" key="1">
    <source>
        <dbReference type="ARBA" id="ARBA00007274"/>
    </source>
</evidence>
<dbReference type="GO" id="GO:0016746">
    <property type="term" value="F:acyltransferase activity"/>
    <property type="evidence" value="ECO:0007669"/>
    <property type="project" value="UniProtKB-KW"/>
</dbReference>
<proteinExistence type="inferred from homology"/>
<evidence type="ECO:0000313" key="4">
    <source>
        <dbReference type="EMBL" id="KIF50430.1"/>
    </source>
</evidence>
<dbReference type="PANTHER" id="PTHR42811">
    <property type="entry name" value="SERINE ACETYLTRANSFERASE"/>
    <property type="match status" value="1"/>
</dbReference>
<dbReference type="Proteomes" id="UP000031586">
    <property type="component" value="Unassembled WGS sequence"/>
</dbReference>
<dbReference type="PATRIC" id="fig|1229493.5.peg.4592"/>
<name>A0A0C1YZS2_9VIBR</name>
<gene>
    <name evidence="4" type="ORF">H735_25115</name>
</gene>
<reference evidence="4 5" key="1">
    <citation type="submission" date="2014-07" db="EMBL/GenBank/DDBJ databases">
        <title>Unique and conserved regions in Vibrio harveyi and related species in comparison with the shrimp pathogen Vibrio harveyi CAIM 1792.</title>
        <authorList>
            <person name="Espinoza-Valles I."/>
            <person name="Vora G."/>
            <person name="Leekitcharoenphon P."/>
            <person name="Ussery D."/>
            <person name="Hoj L."/>
            <person name="Gomez-Gil B."/>
        </authorList>
    </citation>
    <scope>NUCLEOTIDE SEQUENCE [LARGE SCALE GENOMIC DNA]</scope>
    <source>
        <strain evidence="5">CAIM 1854 / LMG 25443</strain>
    </source>
</reference>
<dbReference type="EMBL" id="JPRD01000053">
    <property type="protein sequence ID" value="KIF50430.1"/>
    <property type="molecule type" value="Genomic_DNA"/>
</dbReference>
<protein>
    <submittedName>
        <fullName evidence="4">Serine acetyltransferase</fullName>
    </submittedName>
</protein>
<evidence type="ECO:0000256" key="2">
    <source>
        <dbReference type="ARBA" id="ARBA00022679"/>
    </source>
</evidence>
<dbReference type="InterPro" id="IPR045304">
    <property type="entry name" value="LbH_SAT"/>
</dbReference>